<evidence type="ECO:0000256" key="1">
    <source>
        <dbReference type="PIRSR" id="PIRSR607822-1"/>
    </source>
</evidence>
<name>A0A4Q5LND5_9SPHI</name>
<dbReference type="SUPFAM" id="SSF158745">
    <property type="entry name" value="LanC-like"/>
    <property type="match status" value="1"/>
</dbReference>
<dbReference type="AlphaFoldDB" id="A0A4Q5LND5"/>
<organism evidence="3 4">
    <name type="scientific">Mucilaginibacter terrigena</name>
    <dbReference type="NCBI Taxonomy" id="2492395"/>
    <lineage>
        <taxon>Bacteria</taxon>
        <taxon>Pseudomonadati</taxon>
        <taxon>Bacteroidota</taxon>
        <taxon>Sphingobacteriia</taxon>
        <taxon>Sphingobacteriales</taxon>
        <taxon>Sphingobacteriaceae</taxon>
        <taxon>Mucilaginibacter</taxon>
    </lineage>
</organism>
<proteinExistence type="predicted"/>
<feature type="domain" description="Lantibiotic biosynthesis protein dehydration" evidence="2">
    <location>
        <begin position="231"/>
        <end position="612"/>
    </location>
</feature>
<dbReference type="InterPro" id="IPR025410">
    <property type="entry name" value="Lant_dehyd"/>
</dbReference>
<dbReference type="EMBL" id="SEWG01000003">
    <property type="protein sequence ID" value="RYU90912.1"/>
    <property type="molecule type" value="Genomic_DNA"/>
</dbReference>
<protein>
    <submittedName>
        <fullName evidence="3">Type 2 lantipeptide synthetase LanM</fullName>
    </submittedName>
</protein>
<accession>A0A4Q5LND5</accession>
<dbReference type="GO" id="GO:0005975">
    <property type="term" value="P:carbohydrate metabolic process"/>
    <property type="evidence" value="ECO:0007669"/>
    <property type="project" value="InterPro"/>
</dbReference>
<dbReference type="Pfam" id="PF05147">
    <property type="entry name" value="LANC_like"/>
    <property type="match status" value="1"/>
</dbReference>
<dbReference type="GO" id="GO:0046872">
    <property type="term" value="F:metal ion binding"/>
    <property type="evidence" value="ECO:0007669"/>
    <property type="project" value="UniProtKB-KW"/>
</dbReference>
<keyword evidence="4" id="KW-1185">Reference proteome</keyword>
<keyword evidence="1" id="KW-0479">Metal-binding</keyword>
<comment type="caution">
    <text evidence="3">The sequence shown here is derived from an EMBL/GenBank/DDBJ whole genome shotgun (WGS) entry which is preliminary data.</text>
</comment>
<dbReference type="Proteomes" id="UP000293331">
    <property type="component" value="Unassembled WGS sequence"/>
</dbReference>
<evidence type="ECO:0000259" key="2">
    <source>
        <dbReference type="Pfam" id="PF13575"/>
    </source>
</evidence>
<dbReference type="InterPro" id="IPR012341">
    <property type="entry name" value="6hp_glycosidase-like_sf"/>
</dbReference>
<dbReference type="CDD" id="cd04792">
    <property type="entry name" value="LanM-like"/>
    <property type="match status" value="1"/>
</dbReference>
<reference evidence="3 4" key="1">
    <citation type="submission" date="2019-02" db="EMBL/GenBank/DDBJ databases">
        <title>Bacterial novel species Mucilaginibacter sp. 17JY9-4 isolated from soil.</title>
        <authorList>
            <person name="Jung H.-Y."/>
        </authorList>
    </citation>
    <scope>NUCLEOTIDE SEQUENCE [LARGE SCALE GENOMIC DNA]</scope>
    <source>
        <strain evidence="3 4">17JY9-4</strain>
    </source>
</reference>
<dbReference type="GO" id="GO:0031179">
    <property type="term" value="P:peptide modification"/>
    <property type="evidence" value="ECO:0007669"/>
    <property type="project" value="InterPro"/>
</dbReference>
<dbReference type="PIRSF" id="PIRSF037228">
    <property type="entry name" value="Lant_mod_RumM"/>
    <property type="match status" value="1"/>
</dbReference>
<dbReference type="InterPro" id="IPR007822">
    <property type="entry name" value="LANC-like"/>
</dbReference>
<feature type="binding site" evidence="1">
    <location>
        <position position="970"/>
    </location>
    <ligand>
        <name>Zn(2+)</name>
        <dbReference type="ChEBI" id="CHEBI:29105"/>
    </ligand>
</feature>
<dbReference type="RefSeq" id="WP_129876461.1">
    <property type="nucleotide sequence ID" value="NZ_SEWG01000003.1"/>
</dbReference>
<gene>
    <name evidence="3" type="primary">lanM</name>
    <name evidence="3" type="ORF">EWM62_09765</name>
</gene>
<dbReference type="SMART" id="SM01260">
    <property type="entry name" value="LANC_like"/>
    <property type="match status" value="1"/>
</dbReference>
<evidence type="ECO:0000313" key="4">
    <source>
        <dbReference type="Proteomes" id="UP000293331"/>
    </source>
</evidence>
<dbReference type="InterPro" id="IPR017146">
    <property type="entry name" value="Lanti_2_LanM"/>
</dbReference>
<dbReference type="Gene3D" id="1.50.10.10">
    <property type="match status" value="1"/>
</dbReference>
<dbReference type="NCBIfam" id="TIGR03897">
    <property type="entry name" value="lanti_2_LanM"/>
    <property type="match status" value="1"/>
</dbReference>
<sequence length="1100" mass="123419">MDPKTAVLSEGNIDLLDLSVRAQFLSERINQPGVPNQITPADEIEIIEDRLTRWIQTSAQDKPDLFLKRLNWDNLDQETARELVTDSNFYPNTNVNDWTNLLEDCLEKVISFSPETLDAATREGLHTEIAFWELCYPFARHARNLLDDTLDDIDNISPAILDQFQSGLLNQLAEDLGSCLYNEFKDFRPAAINKLNMLMQESVFTAQKDAHYQAFINREKANGLSAFFIKYAALGRVVAQRITYWLQTTTEFITRLQQDLPAIKAKFGPVYHTVIKVIPNLSDYHNNGRTVTAVYFDSGEKLVYKPKNGGVEAAYYSFLAWCNKRMQKEGSAFHVSEILDLNTHCWVGYIDHKTCTRPDQIARFYERSGMLLAAIYLLGGVDCHYENIIANSEYPVLVDTETLLHPYVNKAIFGQADTSTSRDMEDLFWDSVLRTGMLPRWEFGKDPKTSVDVSGFGSEDQGQERTRRLEWTGINTDSMSRKYKEFERPQKQNMPLLNGEAVSFQPYTDNIIAGFERFYNFIYDLPAFEKESISASFKDQTVRYVYRSTNIYSSILRTALQPEALQNGISFSMEIDALAVAYISEKELPKSWPIFKEEQNDLLHLDIPYFSCSTSSTSLQLKSGEFIPGFFRSASCDDLAGRITAMNPAKLAQQLTIIRGAFHARFSQNYERLEALRSGEKATLKAPFVSKLTPEDLLAEAIKIGDAIEQTAIIGAQNSLNWIGLAHFPEADRYQLQPLDDSIYSGRCGIALYLATLYKASGIDKYKTLALNSISNLRTQIQVPEENDREEFARLLRIGAASGIGSFIYAFIRIADLLDEPGLLDDAYTASTFITKNIIDEDRSLDIISGSSGAILGLLALYKATQNAEVLERAVWCGKHLVKNLATYNGHQAWLTFEDTPLCGFAHGAAGITYALIRLYEVNGNQSFVDAAKKGIAFEDAMYSAAHKNWPDLRSFSFKEGSYGFTTTWCHGAPGIGLARLATLDTHASTETVEHINAAIDCTLAFGTDHPDYLCCGNFGRIDLLLEASRKLNKPELTAHIAEITTHIVTQAAREGSYQLFCNTPGTAFKPGLFLGMAGIGYQLLRLHSPNIPSVLLWES</sequence>
<keyword evidence="1" id="KW-0862">Zinc</keyword>
<dbReference type="OrthoDB" id="9148343at2"/>
<dbReference type="PRINTS" id="PR01950">
    <property type="entry name" value="LANCSUPER"/>
</dbReference>
<evidence type="ECO:0000313" key="3">
    <source>
        <dbReference type="EMBL" id="RYU90912.1"/>
    </source>
</evidence>
<feature type="binding site" evidence="1">
    <location>
        <position position="1015"/>
    </location>
    <ligand>
        <name>Zn(2+)</name>
        <dbReference type="ChEBI" id="CHEBI:29105"/>
    </ligand>
</feature>
<dbReference type="Pfam" id="PF13575">
    <property type="entry name" value="DUF4135"/>
    <property type="match status" value="1"/>
</dbReference>